<dbReference type="Proteomes" id="UP000322667">
    <property type="component" value="Chromosome A07"/>
</dbReference>
<dbReference type="EMBL" id="CM017616">
    <property type="protein sequence ID" value="TYI19345.1"/>
    <property type="molecule type" value="Genomic_DNA"/>
</dbReference>
<gene>
    <name evidence="2" type="ORF">ES332_A07G159100v1</name>
</gene>
<reference evidence="2 3" key="1">
    <citation type="submission" date="2019-07" db="EMBL/GenBank/DDBJ databases">
        <title>WGS assembly of Gossypium tomentosum.</title>
        <authorList>
            <person name="Chen Z.J."/>
            <person name="Sreedasyam A."/>
            <person name="Ando A."/>
            <person name="Song Q."/>
            <person name="De L."/>
            <person name="Hulse-Kemp A."/>
            <person name="Ding M."/>
            <person name="Ye W."/>
            <person name="Kirkbride R."/>
            <person name="Jenkins J."/>
            <person name="Plott C."/>
            <person name="Lovell J."/>
            <person name="Lin Y.-M."/>
            <person name="Vaughn R."/>
            <person name="Liu B."/>
            <person name="Li W."/>
            <person name="Simpson S."/>
            <person name="Scheffler B."/>
            <person name="Saski C."/>
            <person name="Grover C."/>
            <person name="Hu G."/>
            <person name="Conover J."/>
            <person name="Carlson J."/>
            <person name="Shu S."/>
            <person name="Boston L."/>
            <person name="Williams M."/>
            <person name="Peterson D."/>
            <person name="Mcgee K."/>
            <person name="Jones D."/>
            <person name="Wendel J."/>
            <person name="Stelly D."/>
            <person name="Grimwood J."/>
            <person name="Schmutz J."/>
        </authorList>
    </citation>
    <scope>NUCLEOTIDE SEQUENCE [LARGE SCALE GENOMIC DNA]</scope>
    <source>
        <strain evidence="2">7179.01</strain>
    </source>
</reference>
<keyword evidence="3" id="KW-1185">Reference proteome</keyword>
<keyword evidence="1" id="KW-0812">Transmembrane</keyword>
<keyword evidence="1" id="KW-1133">Transmembrane helix</keyword>
<evidence type="ECO:0000313" key="3">
    <source>
        <dbReference type="Proteomes" id="UP000322667"/>
    </source>
</evidence>
<evidence type="ECO:0000256" key="1">
    <source>
        <dbReference type="SAM" id="Phobius"/>
    </source>
</evidence>
<protein>
    <submittedName>
        <fullName evidence="2">Uncharacterized protein</fullName>
    </submittedName>
</protein>
<accession>A0A5D2PVN7</accession>
<sequence length="87" mass="9999">MAKPQRLLKFDRDNGGPEHVVTPMSLSLSSMYFVFVWRCGRMGRTWQSGARRGDGRVWCGQLEAPKTWAYRACIIWVVFWGQNCISG</sequence>
<feature type="transmembrane region" description="Helical" evidence="1">
    <location>
        <begin position="20"/>
        <end position="37"/>
    </location>
</feature>
<keyword evidence="1" id="KW-0472">Membrane</keyword>
<evidence type="ECO:0000313" key="2">
    <source>
        <dbReference type="EMBL" id="TYI19345.1"/>
    </source>
</evidence>
<name>A0A5D2PVN7_GOSTO</name>
<proteinExistence type="predicted"/>
<dbReference type="AlphaFoldDB" id="A0A5D2PVN7"/>
<organism evidence="2 3">
    <name type="scientific">Gossypium tomentosum</name>
    <name type="common">Hawaiian cotton</name>
    <name type="synonym">Gossypium sandvicense</name>
    <dbReference type="NCBI Taxonomy" id="34277"/>
    <lineage>
        <taxon>Eukaryota</taxon>
        <taxon>Viridiplantae</taxon>
        <taxon>Streptophyta</taxon>
        <taxon>Embryophyta</taxon>
        <taxon>Tracheophyta</taxon>
        <taxon>Spermatophyta</taxon>
        <taxon>Magnoliopsida</taxon>
        <taxon>eudicotyledons</taxon>
        <taxon>Gunneridae</taxon>
        <taxon>Pentapetalae</taxon>
        <taxon>rosids</taxon>
        <taxon>malvids</taxon>
        <taxon>Malvales</taxon>
        <taxon>Malvaceae</taxon>
        <taxon>Malvoideae</taxon>
        <taxon>Gossypium</taxon>
    </lineage>
</organism>